<reference evidence="1" key="1">
    <citation type="submission" date="2021-06" db="EMBL/GenBank/DDBJ databases">
        <authorList>
            <person name="Kallberg Y."/>
            <person name="Tangrot J."/>
            <person name="Rosling A."/>
        </authorList>
    </citation>
    <scope>NUCLEOTIDE SEQUENCE</scope>
    <source>
        <strain evidence="1">MA461A</strain>
    </source>
</reference>
<organism evidence="1 2">
    <name type="scientific">Racocetra persica</name>
    <dbReference type="NCBI Taxonomy" id="160502"/>
    <lineage>
        <taxon>Eukaryota</taxon>
        <taxon>Fungi</taxon>
        <taxon>Fungi incertae sedis</taxon>
        <taxon>Mucoromycota</taxon>
        <taxon>Glomeromycotina</taxon>
        <taxon>Glomeromycetes</taxon>
        <taxon>Diversisporales</taxon>
        <taxon>Gigasporaceae</taxon>
        <taxon>Racocetra</taxon>
    </lineage>
</organism>
<evidence type="ECO:0000313" key="2">
    <source>
        <dbReference type="Proteomes" id="UP000789920"/>
    </source>
</evidence>
<feature type="non-terminal residue" evidence="1">
    <location>
        <position position="1"/>
    </location>
</feature>
<name>A0ACA9SU72_9GLOM</name>
<gene>
    <name evidence="1" type="ORF">RPERSI_LOCUS35464</name>
</gene>
<protein>
    <submittedName>
        <fullName evidence="1">2972_t:CDS:1</fullName>
    </submittedName>
</protein>
<sequence>LGVDIRDFCLNMKLAALYKDLTDFQDYGLRTCVSSPKFEVMIKYSFDLFEESS</sequence>
<keyword evidence="2" id="KW-1185">Reference proteome</keyword>
<dbReference type="Proteomes" id="UP000789920">
    <property type="component" value="Unassembled WGS sequence"/>
</dbReference>
<dbReference type="EMBL" id="CAJVQC010164089">
    <property type="protein sequence ID" value="CAG8849150.1"/>
    <property type="molecule type" value="Genomic_DNA"/>
</dbReference>
<comment type="caution">
    <text evidence="1">The sequence shown here is derived from an EMBL/GenBank/DDBJ whole genome shotgun (WGS) entry which is preliminary data.</text>
</comment>
<accession>A0ACA9SU72</accession>
<evidence type="ECO:0000313" key="1">
    <source>
        <dbReference type="EMBL" id="CAG8849150.1"/>
    </source>
</evidence>
<proteinExistence type="predicted"/>